<proteinExistence type="predicted"/>
<dbReference type="Pfam" id="PF18962">
    <property type="entry name" value="Por_Secre_tail"/>
    <property type="match status" value="1"/>
</dbReference>
<feature type="domain" description="Secretion system C-terminal sorting" evidence="2">
    <location>
        <begin position="3155"/>
        <end position="3231"/>
    </location>
</feature>
<dbReference type="InterPro" id="IPR013783">
    <property type="entry name" value="Ig-like_fold"/>
</dbReference>
<dbReference type="InterPro" id="IPR026444">
    <property type="entry name" value="Secre_tail"/>
</dbReference>
<protein>
    <submittedName>
        <fullName evidence="4">Uncharacterized protein</fullName>
    </submittedName>
</protein>
<keyword evidence="5" id="KW-1185">Reference proteome</keyword>
<keyword evidence="1" id="KW-0732">Signal</keyword>
<evidence type="ECO:0000313" key="4">
    <source>
        <dbReference type="EMBL" id="GFZ84404.1"/>
    </source>
</evidence>
<dbReference type="Proteomes" id="UP000598120">
    <property type="component" value="Unassembled WGS sequence"/>
</dbReference>
<evidence type="ECO:0000256" key="1">
    <source>
        <dbReference type="ARBA" id="ARBA00022729"/>
    </source>
</evidence>
<evidence type="ECO:0000259" key="2">
    <source>
        <dbReference type="Pfam" id="PF18962"/>
    </source>
</evidence>
<dbReference type="InterPro" id="IPR057078">
    <property type="entry name" value="HYR-4C"/>
</dbReference>
<dbReference type="PANTHER" id="PTHR24273">
    <property type="entry name" value="FI04643P-RELATED"/>
    <property type="match status" value="1"/>
</dbReference>
<dbReference type="NCBIfam" id="TIGR04183">
    <property type="entry name" value="Por_Secre_tail"/>
    <property type="match status" value="1"/>
</dbReference>
<gene>
    <name evidence="4" type="ORF">GCM10011531_13880</name>
</gene>
<evidence type="ECO:0000313" key="5">
    <source>
        <dbReference type="Proteomes" id="UP000598120"/>
    </source>
</evidence>
<dbReference type="EMBL" id="BMIC01000002">
    <property type="protein sequence ID" value="GFZ84404.1"/>
    <property type="molecule type" value="Genomic_DNA"/>
</dbReference>
<evidence type="ECO:0000259" key="3">
    <source>
        <dbReference type="Pfam" id="PF23237"/>
    </source>
</evidence>
<accession>A0A8J2TU94</accession>
<dbReference type="PANTHER" id="PTHR24273:SF32">
    <property type="entry name" value="HYALIN"/>
    <property type="match status" value="1"/>
</dbReference>
<dbReference type="Gene3D" id="2.60.40.10">
    <property type="entry name" value="Immunoglobulins"/>
    <property type="match status" value="4"/>
</dbReference>
<comment type="caution">
    <text evidence="4">The sequence shown here is derived from an EMBL/GenBank/DDBJ whole genome shotgun (WGS) entry which is preliminary data.</text>
</comment>
<dbReference type="Pfam" id="PF23237">
    <property type="entry name" value="HYR_4C"/>
    <property type="match status" value="1"/>
</dbReference>
<feature type="domain" description="HYR-like" evidence="3">
    <location>
        <begin position="271"/>
        <end position="342"/>
    </location>
</feature>
<reference evidence="4 5" key="1">
    <citation type="journal article" date="2014" name="Int. J. Syst. Evol. Microbiol.">
        <title>Complete genome sequence of Corynebacterium casei LMG S-19264T (=DSM 44701T), isolated from a smear-ripened cheese.</title>
        <authorList>
            <consortium name="US DOE Joint Genome Institute (JGI-PGF)"/>
            <person name="Walter F."/>
            <person name="Albersmeier A."/>
            <person name="Kalinowski J."/>
            <person name="Ruckert C."/>
        </authorList>
    </citation>
    <scope>NUCLEOTIDE SEQUENCE [LARGE SCALE GENOMIC DNA]</scope>
    <source>
        <strain evidence="4 5">CGMCC 1.15295</strain>
    </source>
</reference>
<sequence>MGSMLGQSTERTVFFNRCFNDIPPAPFTLEEVAGLFQNDCEAGTLTVDLEENISGDDCDWTATYTYFVKCDGVEINDLKLIYYGGDRTAPALIDGFPEDQSNLNLCFNEIPAGPTEAEIAAYYADNCGGAVTVIKSGQPTGDNCDWSVIYTYEIYDECGNRAEDAKIEYSGGDTEAPELVKDAEIPTGDLNMNTCFANKAQGPTEEEIAALFEDNCSSVITVTKTEYSKGTDCKWMAIYDYTIQDECGNFATPIKITYQGGDTEAPVLAGVPDDITVSCIDEIPDPADVTATDNCTEDLGKIDLLEDDSNLGIACSGGTLIRTWTATDDCGYSTSATQVITVLPAPPAEFDTPQDFTIDCGAVANFQAPTLYYSNGVEGGACAIYGEAQGTYTPFEGSCGSFEVYYTFMDECEREINASLTVTVEDNTAPEITPGSDMTVECDGAGNAAQLSAWLANNGGATATDNCGNVTWSNNFTSLSDLCGATGSATVEFTATDDCGNDSKTTATFTIEDTTNPDITQASNMTVECDGEGNAEQLAAWLANNGGATASDTCGDVTWSYSCGGAQGEPEYVGSFLTNSGPNWTTNPPVYSAQEAAALLYGGNASDYVTSTDPNSINNLAWVSTWGGPCAQHSQDYKLDEGNPGYNDPDPGVGLAASAYVQDHCYEASHINYVWRVNGGNGLCELSDLCGATGALTVEFTATDSCGNHSKTTATFTVEDTTDPTITEASDMTVNCDGQGNTQQLNAWLANNGGATASDDCSDIVWSNNFEGLSDLCGATGAATVEFTATDECGNESKTTATFTIQDINSPPITNEAQDMTVDCDGEGNVEELQAWLNSNGGATAYDLCSEVTWSNNFDGLSDLCGATGSATVLFTVTDACGLSSSTEATFTIQDVTDPTITPASDMTVECDGEGNTAALQAWLTNNGGATASDDCSDVVWSNNFDGLSDLCGATGAATVEFTATDDCGNESKTTATFTIEDTTNPSIDNAAEDMTVECDGAGNVAQLEAWLASNGGALASDGCSDVTWSNDFDSLSDLCGMTGSALVVFTASDDCGNASKTSATFTIEDTTNPDITPASDMTVECDGDGNTAALQAWLANNGGATASDVCGNVTWSNNFEALSDLCGATGAATVEFTATDDCGNESKTTATFTIEDTTNPDVTAASDMTVECDGEGNAEQLSAWLANNGGATASDTCGDVTWSHNYCVGNNGEGSLQTFIENFDGQFAEQFFVNQNTPVNNYFTSPYVSFTAGSWEVLDFSTFNCALLTNPNALTWNTQLTSSNATLSFSLPASGVEFDIADNTQLEVTVNHAGGSSVYVYNGNGNAGNHIVLAESGITSLDFVVQNFGNNYGCLDNLQYSVGADQGDCVSLSDECGATGSVTVEFTATDACGNTSKTNATFTIEDTTNPEITPAEDMTVECDGQGNTEALQAWLANNGGATASDDCSDVVWSNNFDALSDLCGATGSATVEFTATDDCGNESKTSATFTIEDTTAPEFTYVPEDLLLECDETAPDENAQAGDTCGETTVSYTDYYTNTPWEAYSNGGDGTVDFSNLPNGFTVVGSDTGSGNGYYTVGATVVKNVTLSFDWDYNSDFDSASWDNLVYYVNGAPTTLLGSGSTGSGSFTIDLAPGDSFAVGIYTVDDQFGNGTVVISNLSIVNNPLPCPLTDCFIRQFTATDACGNTSTANQVIRFQDTTPPVIEPMAMDMTVECDGQGNVEALQAWLDSNGGASATDNCSEMTWSNNFESLSDLCGATGAATVEFTVTDACGNESKTSATFTIEDTTNPDITQASDMTVECDGEGNAEQLAAWLANNGGATASDTCGDVTWSYSCGGAQGEPEYVGSFLTNSGPNWTTNPPVYSAQEAAALLYGGNASDYVTSTDPNSINNLAWVSTWGGPCAQHSQDYKLDEGNPGYNDPDPGVGLAASAYVQDHCYEASHINYVWRVNGGNGLCELSDLCGATGALTVEFTATDSCGNESKTTATFTVEDTIAPTITDAMDVTVECAAGEGEGQVSPQAWINEFHYDNDGADTGEFVEVVANYDASALTVELYNGSNGQSYGTLALTLAGTNGSYNIYTASGASLQNGAPDGVALVSGSSVIQFLSYEGSFAATNGPANGMNSTDIGISEPGNTPVGQSLQLIGSGDAYADFTWSGPLANTSGAANTGQTLEAPANNGAMTVEEWLANNGGATASDDCSDVTWSNNYTGLSDGCGNTGSATVEFTATDACGNESKTTATFTIVDTTDPEITPAEDMTVECDGEGNVAQLQAWLDNHGGATASDTCGDVTWSNNFDGLSDLCGATGAATVEFTATDECGNESKVTATFTIEDTVDPEITPASDMTVECDGEGNVAQLQAWLDNHGGATASDDCSDVTWSNNFVSLSDECGATGSATVEFTATDDCGNHSKVTATFTIEDTTLPVLVGTIPQGQSNVNACFANMPAGPTIEEMAALYDDGCGNVVVTKVSTPLGNDCSWAVLHRYEISDECGNMLPPVKIYYNGSDKTAPTLVEGAVVPQGQLGMEACYNEIPNAPKTEDIALLYTDNCGGPVIVTGTSNITGNDCAWEAVYTFTIKDSCNNYAPNLVVTYSGGDTTPPALVGTIPMGQNSLDLCLSAAPAGPTEAEIAALYTDNCGDVLVTKTPQVYGDDCSWIKLYVYQIMDGCGNYADEVKVYYNGGDASGPEFNLECQFDELLISGCSATADISLNIGDVIDPLTSWTVSGTQIEPLGSCVSDNCTATEDIILTVVDKMVDNSDACEAYLSITFEATDACGNKSPELFTCTYVVRDTEAPVLSCPEDQDFGFNPQLDAEGLPNGLADKANFTDNCIDDGMTLTYTDDLSSTPGQSEDCNEVTDHTLVRTFTQEDACGNVGECSVTYTWSTGDVDVELFCGDVITGNTTTGEVNNISCDTSLNTAKGLWYTIMGTGGDITVSTCSANTTYDTKLGVFTDCGEVCVTGNDDAGSTVGCNHSYLHSTSTFASVEGVEYRIYVTGWSSNAGTFELSVDCACPNDYPEISCGDVVSGNTTTGAVNNISCNTSLNTSKGLWYTLIGTGDPVTVSTCSANTNYDTKVGVFTDCGDVCVTGNDDAACQHSSLHSTSTFNTVAGQEYQIYVTGWSSSQGAFDLTVNCNGAPAPEAKMADEKAELDFTAYPVPFDNEVFISYTFEFETNVVIELYDTKGLLILSAENNNYKAGSKGKTRFDLSRTANQMFYVKLTTSQGTVTKKIVSSSPNRRH</sequence>
<name>A0A8J2TU94_9FLAO</name>
<organism evidence="4 5">
    <name type="scientific">Aquaticitalea lipolytica</name>
    <dbReference type="NCBI Taxonomy" id="1247562"/>
    <lineage>
        <taxon>Bacteria</taxon>
        <taxon>Pseudomonadati</taxon>
        <taxon>Bacteroidota</taxon>
        <taxon>Flavobacteriia</taxon>
        <taxon>Flavobacteriales</taxon>
        <taxon>Flavobacteriaceae</taxon>
        <taxon>Aquaticitalea</taxon>
    </lineage>
</organism>